<dbReference type="Proteomes" id="UP000188728">
    <property type="component" value="Unassembled WGS sequence"/>
</dbReference>
<dbReference type="PANTHER" id="PTHR43782">
    <property type="entry name" value="ARGINASE"/>
    <property type="match status" value="1"/>
</dbReference>
<evidence type="ECO:0000313" key="5">
    <source>
        <dbReference type="EMBL" id="OOF47325.1"/>
    </source>
</evidence>
<evidence type="ECO:0000256" key="3">
    <source>
        <dbReference type="ARBA" id="ARBA00023211"/>
    </source>
</evidence>
<evidence type="ECO:0000313" key="8">
    <source>
        <dbReference type="Proteomes" id="UP000189161"/>
    </source>
</evidence>
<accession>A0A1V3IYU2</accession>
<dbReference type="GO" id="GO:0030145">
    <property type="term" value="F:manganese ion binding"/>
    <property type="evidence" value="ECO:0007669"/>
    <property type="project" value="TreeGrafter"/>
</dbReference>
<keyword evidence="3" id="KW-0464">Manganese</keyword>
<dbReference type="OrthoDB" id="9789727at2"/>
<sequence length="291" mass="32030">MNNTLRLIFPQWQGAGFNIMPILVPELNYQDACQGYAIGSQLLNWLAPQTNSPTATVPVSMSFDEADNVTENGIQAYQTVKRQLKLALETIETHRPDRIVTLGGECSVSVPPFAYLAKKYEDDVAVIWLDAHRDLTVPSDNYNGYHAMALAKLLGVGYEQMLALLPATLEPKNALIVGLRTEDEASERQKTLGIASLNPEQVADNSQAVIDWLKATGKRKVMVHFDLDVLEPTELLTAVGRDPNGLRIAQAVRIINDIANAADLVGLTIAECMPREVIKLKKMLAALPLMR</sequence>
<dbReference type="PANTHER" id="PTHR43782:SF3">
    <property type="entry name" value="ARGINASE"/>
    <property type="match status" value="1"/>
</dbReference>
<evidence type="ECO:0000256" key="1">
    <source>
        <dbReference type="ARBA" id="ARBA00022723"/>
    </source>
</evidence>
<dbReference type="Gene3D" id="3.40.800.10">
    <property type="entry name" value="Ureohydrolase domain"/>
    <property type="match status" value="1"/>
</dbReference>
<comment type="similarity">
    <text evidence="4">Belongs to the arginase family.</text>
</comment>
<keyword evidence="8" id="KW-1185">Reference proteome</keyword>
<dbReference type="EMBL" id="MLHL01000019">
    <property type="protein sequence ID" value="OOF49042.1"/>
    <property type="molecule type" value="Genomic_DNA"/>
</dbReference>
<accession>A0A1V3J2B9</accession>
<dbReference type="PROSITE" id="PS51409">
    <property type="entry name" value="ARGINASE_2"/>
    <property type="match status" value="1"/>
</dbReference>
<dbReference type="Proteomes" id="UP000189161">
    <property type="component" value="Unassembled WGS sequence"/>
</dbReference>
<dbReference type="InterPro" id="IPR006035">
    <property type="entry name" value="Ureohydrolase"/>
</dbReference>
<dbReference type="GO" id="GO:0004053">
    <property type="term" value="F:arginase activity"/>
    <property type="evidence" value="ECO:0007669"/>
    <property type="project" value="TreeGrafter"/>
</dbReference>
<evidence type="ECO:0000313" key="7">
    <source>
        <dbReference type="Proteomes" id="UP000188728"/>
    </source>
</evidence>
<keyword evidence="1" id="KW-0479">Metal-binding</keyword>
<gene>
    <name evidence="5" type="ORF">BKK51_00265</name>
    <name evidence="6" type="ORF">BKK52_04405</name>
</gene>
<dbReference type="EMBL" id="MLHK01000001">
    <property type="protein sequence ID" value="OOF47325.1"/>
    <property type="molecule type" value="Genomic_DNA"/>
</dbReference>
<comment type="caution">
    <text evidence="5">The sequence shown here is derived from an EMBL/GenBank/DDBJ whole genome shotgun (WGS) entry which is preliminary data.</text>
</comment>
<protein>
    <submittedName>
        <fullName evidence="5">Arginase</fullName>
    </submittedName>
</protein>
<organism evidence="5 7">
    <name type="scientific">Rodentibacter trehalosifermentans</name>
    <dbReference type="NCBI Taxonomy" id="1908263"/>
    <lineage>
        <taxon>Bacteria</taxon>
        <taxon>Pseudomonadati</taxon>
        <taxon>Pseudomonadota</taxon>
        <taxon>Gammaproteobacteria</taxon>
        <taxon>Pasteurellales</taxon>
        <taxon>Pasteurellaceae</taxon>
        <taxon>Rodentibacter</taxon>
    </lineage>
</organism>
<dbReference type="RefSeq" id="WP_077473486.1">
    <property type="nucleotide sequence ID" value="NZ_MLHK01000001.1"/>
</dbReference>
<reference evidence="7 8" key="1">
    <citation type="submission" date="2016-10" db="EMBL/GenBank/DDBJ databases">
        <title>Rodentibacter gen. nov. and new species.</title>
        <authorList>
            <person name="Christensen H."/>
        </authorList>
    </citation>
    <scope>NUCLEOTIDE SEQUENCE [LARGE SCALE GENOMIC DNA]</scope>
    <source>
        <strain evidence="5 7">H1983213011</strain>
        <strain evidence="6 8">H1987082031</strain>
    </source>
</reference>
<keyword evidence="2" id="KW-0378">Hydrolase</keyword>
<dbReference type="SUPFAM" id="SSF52768">
    <property type="entry name" value="Arginase/deacetylase"/>
    <property type="match status" value="1"/>
</dbReference>
<dbReference type="GO" id="GO:0005829">
    <property type="term" value="C:cytosol"/>
    <property type="evidence" value="ECO:0007669"/>
    <property type="project" value="TreeGrafter"/>
</dbReference>
<evidence type="ECO:0000313" key="6">
    <source>
        <dbReference type="EMBL" id="OOF49042.1"/>
    </source>
</evidence>
<dbReference type="AlphaFoldDB" id="A0A1V3IYU2"/>
<dbReference type="Pfam" id="PF00491">
    <property type="entry name" value="Arginase"/>
    <property type="match status" value="1"/>
</dbReference>
<dbReference type="CDD" id="cd09999">
    <property type="entry name" value="Arginase-like_1"/>
    <property type="match status" value="1"/>
</dbReference>
<evidence type="ECO:0000256" key="2">
    <source>
        <dbReference type="ARBA" id="ARBA00022801"/>
    </source>
</evidence>
<dbReference type="InterPro" id="IPR023696">
    <property type="entry name" value="Ureohydrolase_dom_sf"/>
</dbReference>
<proteinExistence type="inferred from homology"/>
<evidence type="ECO:0000256" key="4">
    <source>
        <dbReference type="PROSITE-ProRule" id="PRU00742"/>
    </source>
</evidence>
<name>A0A1V3IYU2_9PAST</name>